<sequence>MRPYYALSTITTKSVDSEHGATRKHVLQLYKSEELPGIYNALPADFPSNNNRERERDPAVVDWHGEDDVANPRNWSTWKKSINIGCIFLMCLVSPFTSSVIAPAIPYIMADFKSTDAYLSAFVLSIYILGYAFGPLLISPLSELYGRLPLYHACNILFTVCTTACAQANSLKTLAILRFFAGIGGSSVFALAPSSLADLFVKERRGAAMALIGMAYNLGPATSPTAGSYLNDAKGWRWIFYLTGILGATSTVLSLFCLSESYELVLLRRKAARLRKETGNTNLRSESDIEPGVGKFGVFRKVMVMPFRMLLFSRPIFFTSLLTAIGYGYIYILYTTIPTTFLGTYHWQPKKIGLAYLGTAVGNLIGMLGGGALSDGLVKRRAAKGDTRPENRLLPMIFFWPLVSVGLFIYAYTAEFHMPWIAPLAGTAVFGIGAMSAIFFTGTYILDAYPTNSASGMAASSVMRSLIGGLAPLFSHKMYDKLGVGLAFSLLAFIALLFAPVPWVFYRFGEKWRKRERFGEAERFIKKADGEGRG</sequence>
<evidence type="ECO:0000313" key="9">
    <source>
        <dbReference type="Proteomes" id="UP000800038"/>
    </source>
</evidence>
<dbReference type="GO" id="GO:0022857">
    <property type="term" value="F:transmembrane transporter activity"/>
    <property type="evidence" value="ECO:0007669"/>
    <property type="project" value="InterPro"/>
</dbReference>
<feature type="transmembrane region" description="Helical" evidence="6">
    <location>
        <begin position="453"/>
        <end position="474"/>
    </location>
</feature>
<evidence type="ECO:0000256" key="3">
    <source>
        <dbReference type="ARBA" id="ARBA00022692"/>
    </source>
</evidence>
<dbReference type="AlphaFoldDB" id="A0A6A5T7L5"/>
<dbReference type="InterPro" id="IPR020846">
    <property type="entry name" value="MFS_dom"/>
</dbReference>
<comment type="similarity">
    <text evidence="2">Belongs to the major facilitator superfamily.</text>
</comment>
<feature type="transmembrane region" description="Helical" evidence="6">
    <location>
        <begin position="82"/>
        <end position="105"/>
    </location>
</feature>
<dbReference type="GO" id="GO:0016020">
    <property type="term" value="C:membrane"/>
    <property type="evidence" value="ECO:0007669"/>
    <property type="project" value="UniProtKB-SubCell"/>
</dbReference>
<keyword evidence="5 6" id="KW-0472">Membrane</keyword>
<dbReference type="FunFam" id="1.20.1250.20:FF:000082">
    <property type="entry name" value="MFS multidrug transporter, putative"/>
    <property type="match status" value="1"/>
</dbReference>
<evidence type="ECO:0000313" key="8">
    <source>
        <dbReference type="EMBL" id="KAF1947689.1"/>
    </source>
</evidence>
<keyword evidence="4 6" id="KW-1133">Transmembrane helix</keyword>
<feature type="domain" description="Major facilitator superfamily (MFS) profile" evidence="7">
    <location>
        <begin position="83"/>
        <end position="510"/>
    </location>
</feature>
<dbReference type="Proteomes" id="UP000800038">
    <property type="component" value="Unassembled WGS sequence"/>
</dbReference>
<feature type="transmembrane region" description="Helical" evidence="6">
    <location>
        <begin position="311"/>
        <end position="334"/>
    </location>
</feature>
<evidence type="ECO:0000256" key="1">
    <source>
        <dbReference type="ARBA" id="ARBA00004141"/>
    </source>
</evidence>
<feature type="transmembrane region" description="Helical" evidence="6">
    <location>
        <begin position="238"/>
        <end position="259"/>
    </location>
</feature>
<name>A0A6A5T7L5_9PLEO</name>
<feature type="transmembrane region" description="Helical" evidence="6">
    <location>
        <begin position="393"/>
        <end position="414"/>
    </location>
</feature>
<feature type="transmembrane region" description="Helical" evidence="6">
    <location>
        <begin position="354"/>
        <end position="373"/>
    </location>
</feature>
<dbReference type="PROSITE" id="PS50850">
    <property type="entry name" value="MFS"/>
    <property type="match status" value="1"/>
</dbReference>
<gene>
    <name evidence="8" type="ORF">EJ02DRAFT_332793</name>
</gene>
<evidence type="ECO:0000256" key="6">
    <source>
        <dbReference type="SAM" id="Phobius"/>
    </source>
</evidence>
<dbReference type="OrthoDB" id="5296287at2759"/>
<evidence type="ECO:0000256" key="2">
    <source>
        <dbReference type="ARBA" id="ARBA00008335"/>
    </source>
</evidence>
<dbReference type="InterPro" id="IPR011701">
    <property type="entry name" value="MFS"/>
</dbReference>
<dbReference type="SUPFAM" id="SSF103473">
    <property type="entry name" value="MFS general substrate transporter"/>
    <property type="match status" value="1"/>
</dbReference>
<evidence type="ECO:0000259" key="7">
    <source>
        <dbReference type="PROSITE" id="PS50850"/>
    </source>
</evidence>
<protein>
    <submittedName>
        <fullName evidence="8">MFS general substrate transporter</fullName>
    </submittedName>
</protein>
<feature type="transmembrane region" description="Helical" evidence="6">
    <location>
        <begin position="420"/>
        <end position="446"/>
    </location>
</feature>
<comment type="subcellular location">
    <subcellularLocation>
        <location evidence="1">Membrane</location>
        <topology evidence="1">Multi-pass membrane protein</topology>
    </subcellularLocation>
</comment>
<organism evidence="8 9">
    <name type="scientific">Clathrospora elynae</name>
    <dbReference type="NCBI Taxonomy" id="706981"/>
    <lineage>
        <taxon>Eukaryota</taxon>
        <taxon>Fungi</taxon>
        <taxon>Dikarya</taxon>
        <taxon>Ascomycota</taxon>
        <taxon>Pezizomycotina</taxon>
        <taxon>Dothideomycetes</taxon>
        <taxon>Pleosporomycetidae</taxon>
        <taxon>Pleosporales</taxon>
        <taxon>Diademaceae</taxon>
        <taxon>Clathrospora</taxon>
    </lineage>
</organism>
<feature type="transmembrane region" description="Helical" evidence="6">
    <location>
        <begin position="206"/>
        <end position="226"/>
    </location>
</feature>
<dbReference type="Pfam" id="PF07690">
    <property type="entry name" value="MFS_1"/>
    <property type="match status" value="1"/>
</dbReference>
<keyword evidence="3 6" id="KW-0812">Transmembrane</keyword>
<feature type="transmembrane region" description="Helical" evidence="6">
    <location>
        <begin position="150"/>
        <end position="169"/>
    </location>
</feature>
<evidence type="ECO:0000256" key="4">
    <source>
        <dbReference type="ARBA" id="ARBA00022989"/>
    </source>
</evidence>
<evidence type="ECO:0000256" key="5">
    <source>
        <dbReference type="ARBA" id="ARBA00023136"/>
    </source>
</evidence>
<proteinExistence type="inferred from homology"/>
<dbReference type="CDD" id="cd17323">
    <property type="entry name" value="MFS_Tpo1_MDR_like"/>
    <property type="match status" value="1"/>
</dbReference>
<dbReference type="InterPro" id="IPR036259">
    <property type="entry name" value="MFS_trans_sf"/>
</dbReference>
<accession>A0A6A5T7L5</accession>
<dbReference type="PANTHER" id="PTHR23502:SF68">
    <property type="entry name" value="MULTIDRUG TRANSPORTER, PUTATIVE (AFU_ORTHOLOGUE AFUA_3G01120)-RELATED"/>
    <property type="match status" value="1"/>
</dbReference>
<dbReference type="EMBL" id="ML975997">
    <property type="protein sequence ID" value="KAF1947689.1"/>
    <property type="molecule type" value="Genomic_DNA"/>
</dbReference>
<reference evidence="8" key="1">
    <citation type="journal article" date="2020" name="Stud. Mycol.">
        <title>101 Dothideomycetes genomes: a test case for predicting lifestyles and emergence of pathogens.</title>
        <authorList>
            <person name="Haridas S."/>
            <person name="Albert R."/>
            <person name="Binder M."/>
            <person name="Bloem J."/>
            <person name="Labutti K."/>
            <person name="Salamov A."/>
            <person name="Andreopoulos B."/>
            <person name="Baker S."/>
            <person name="Barry K."/>
            <person name="Bills G."/>
            <person name="Bluhm B."/>
            <person name="Cannon C."/>
            <person name="Castanera R."/>
            <person name="Culley D."/>
            <person name="Daum C."/>
            <person name="Ezra D."/>
            <person name="Gonzalez J."/>
            <person name="Henrissat B."/>
            <person name="Kuo A."/>
            <person name="Liang C."/>
            <person name="Lipzen A."/>
            <person name="Lutzoni F."/>
            <person name="Magnuson J."/>
            <person name="Mondo S."/>
            <person name="Nolan M."/>
            <person name="Ohm R."/>
            <person name="Pangilinan J."/>
            <person name="Park H.-J."/>
            <person name="Ramirez L."/>
            <person name="Alfaro M."/>
            <person name="Sun H."/>
            <person name="Tritt A."/>
            <person name="Yoshinaga Y."/>
            <person name="Zwiers L.-H."/>
            <person name="Turgeon B."/>
            <person name="Goodwin S."/>
            <person name="Spatafora J."/>
            <person name="Crous P."/>
            <person name="Grigoriev I."/>
        </authorList>
    </citation>
    <scope>NUCLEOTIDE SEQUENCE</scope>
    <source>
        <strain evidence="8">CBS 161.51</strain>
    </source>
</reference>
<dbReference type="Gene3D" id="1.20.1250.20">
    <property type="entry name" value="MFS general substrate transporter like domains"/>
    <property type="match status" value="1"/>
</dbReference>
<dbReference type="PANTHER" id="PTHR23502">
    <property type="entry name" value="MAJOR FACILITATOR SUPERFAMILY"/>
    <property type="match status" value="1"/>
</dbReference>
<feature type="transmembrane region" description="Helical" evidence="6">
    <location>
        <begin position="486"/>
        <end position="506"/>
    </location>
</feature>
<feature type="transmembrane region" description="Helical" evidence="6">
    <location>
        <begin position="117"/>
        <end position="138"/>
    </location>
</feature>
<keyword evidence="9" id="KW-1185">Reference proteome</keyword>
<feature type="transmembrane region" description="Helical" evidence="6">
    <location>
        <begin position="175"/>
        <end position="194"/>
    </location>
</feature>